<name>A0A6J4NE50_9CYAN</name>
<accession>A0A6J4NE50</accession>
<organism evidence="1">
    <name type="scientific">uncultured Leptolyngbya sp</name>
    <dbReference type="NCBI Taxonomy" id="332963"/>
    <lineage>
        <taxon>Bacteria</taxon>
        <taxon>Bacillati</taxon>
        <taxon>Cyanobacteriota</taxon>
        <taxon>Cyanophyceae</taxon>
        <taxon>Leptolyngbyales</taxon>
        <taxon>Leptolyngbyaceae</taxon>
        <taxon>Leptolyngbya group</taxon>
        <taxon>Leptolyngbya</taxon>
        <taxon>environmental samples</taxon>
    </lineage>
</organism>
<dbReference type="AlphaFoldDB" id="A0A6J4NE50"/>
<proteinExistence type="predicted"/>
<reference evidence="1" key="1">
    <citation type="submission" date="2020-02" db="EMBL/GenBank/DDBJ databases">
        <authorList>
            <person name="Meier V. D."/>
        </authorList>
    </citation>
    <scope>NUCLEOTIDE SEQUENCE</scope>
    <source>
        <strain evidence="1">AVDCRST_MAG94</strain>
    </source>
</reference>
<gene>
    <name evidence="1" type="ORF">AVDCRST_MAG94-4962</name>
</gene>
<sequence length="44" mass="4860">MRKGSSSSLNSLKWLLELIPFQGVFIASTSFCNTTSTGLERTYS</sequence>
<protein>
    <submittedName>
        <fullName evidence="1">Uncharacterized protein</fullName>
    </submittedName>
</protein>
<evidence type="ECO:0000313" key="1">
    <source>
        <dbReference type="EMBL" id="CAA9382387.1"/>
    </source>
</evidence>
<dbReference type="EMBL" id="CADCTY010001713">
    <property type="protein sequence ID" value="CAA9382387.1"/>
    <property type="molecule type" value="Genomic_DNA"/>
</dbReference>